<dbReference type="GeneID" id="108565811"/>
<dbReference type="Proteomes" id="UP000695000">
    <property type="component" value="Unplaced"/>
</dbReference>
<evidence type="ECO:0000256" key="3">
    <source>
        <dbReference type="ARBA" id="ARBA00022692"/>
    </source>
</evidence>
<dbReference type="InterPro" id="IPR007248">
    <property type="entry name" value="Mpv17_PMP22"/>
</dbReference>
<name>A0ABM1N271_NICVS</name>
<comment type="similarity">
    <text evidence="2 6">Belongs to the peroxisomal membrane protein PXMP2/4 family.</text>
</comment>
<keyword evidence="3 6" id="KW-0812">Transmembrane</keyword>
<keyword evidence="7" id="KW-1185">Reference proteome</keyword>
<evidence type="ECO:0000256" key="6">
    <source>
        <dbReference type="RuleBase" id="RU363053"/>
    </source>
</evidence>
<keyword evidence="4 6" id="KW-1133">Transmembrane helix</keyword>
<evidence type="ECO:0000313" key="7">
    <source>
        <dbReference type="Proteomes" id="UP000695000"/>
    </source>
</evidence>
<feature type="transmembrane region" description="Helical" evidence="6">
    <location>
        <begin position="94"/>
        <end position="112"/>
    </location>
</feature>
<accession>A0ABM1N271</accession>
<comment type="subcellular location">
    <subcellularLocation>
        <location evidence="1">Membrane</location>
        <topology evidence="1">Multi-pass membrane protein</topology>
    </subcellularLocation>
</comment>
<feature type="transmembrane region" description="Helical" evidence="6">
    <location>
        <begin position="55"/>
        <end position="74"/>
    </location>
</feature>
<sequence length="179" mass="20578">MSKFAAFVKNAFTKHPVIANSVIYGTLYLGAEMSQQVMTKKVLTDKPEPMDMPTLARYGFYGTIIQGPLLTFWYKWLDAKFVGTGLKLVAKKLMVDQFVSVPPLLLIFFVSMSIMERKPNVLEEFQSKFKQTFVNSCMFWMPVQAINFTFVPAAFRVVYIGTASFAWVNILCYIKRQQY</sequence>
<evidence type="ECO:0000313" key="8">
    <source>
        <dbReference type="RefSeq" id="XP_017780921.1"/>
    </source>
</evidence>
<dbReference type="PANTHER" id="PTHR11266:SF85">
    <property type="entry name" value="MPV17-LIKE PROTEIN"/>
    <property type="match status" value="1"/>
</dbReference>
<proteinExistence type="inferred from homology"/>
<evidence type="ECO:0000256" key="2">
    <source>
        <dbReference type="ARBA" id="ARBA00006824"/>
    </source>
</evidence>
<reference evidence="8" key="1">
    <citation type="submission" date="2025-08" db="UniProtKB">
        <authorList>
            <consortium name="RefSeq"/>
        </authorList>
    </citation>
    <scope>IDENTIFICATION</scope>
    <source>
        <tissue evidence="8">Whole Larva</tissue>
    </source>
</reference>
<evidence type="ECO:0000256" key="4">
    <source>
        <dbReference type="ARBA" id="ARBA00022989"/>
    </source>
</evidence>
<protein>
    <submittedName>
        <fullName evidence="8">Mpv17-like protein</fullName>
    </submittedName>
</protein>
<organism evidence="7 8">
    <name type="scientific">Nicrophorus vespilloides</name>
    <name type="common">Boreal carrion beetle</name>
    <dbReference type="NCBI Taxonomy" id="110193"/>
    <lineage>
        <taxon>Eukaryota</taxon>
        <taxon>Metazoa</taxon>
        <taxon>Ecdysozoa</taxon>
        <taxon>Arthropoda</taxon>
        <taxon>Hexapoda</taxon>
        <taxon>Insecta</taxon>
        <taxon>Pterygota</taxon>
        <taxon>Neoptera</taxon>
        <taxon>Endopterygota</taxon>
        <taxon>Coleoptera</taxon>
        <taxon>Polyphaga</taxon>
        <taxon>Staphyliniformia</taxon>
        <taxon>Silphidae</taxon>
        <taxon>Nicrophorinae</taxon>
        <taxon>Nicrophorus</taxon>
    </lineage>
</organism>
<dbReference type="Pfam" id="PF04117">
    <property type="entry name" value="Mpv17_PMP22"/>
    <property type="match status" value="1"/>
</dbReference>
<feature type="transmembrane region" description="Helical" evidence="6">
    <location>
        <begin position="157"/>
        <end position="174"/>
    </location>
</feature>
<gene>
    <name evidence="8" type="primary">LOC108565811</name>
</gene>
<evidence type="ECO:0000256" key="1">
    <source>
        <dbReference type="ARBA" id="ARBA00004141"/>
    </source>
</evidence>
<dbReference type="RefSeq" id="XP_017780921.1">
    <property type="nucleotide sequence ID" value="XM_017925432.1"/>
</dbReference>
<keyword evidence="5 6" id="KW-0472">Membrane</keyword>
<evidence type="ECO:0000256" key="5">
    <source>
        <dbReference type="ARBA" id="ARBA00023136"/>
    </source>
</evidence>
<dbReference type="PANTHER" id="PTHR11266">
    <property type="entry name" value="PEROXISOMAL MEMBRANE PROTEIN 2, PXMP2 MPV17"/>
    <property type="match status" value="1"/>
</dbReference>